<evidence type="ECO:0000313" key="3">
    <source>
        <dbReference type="Proteomes" id="UP000035170"/>
    </source>
</evidence>
<evidence type="ECO:0000313" key="2">
    <source>
        <dbReference type="EMBL" id="KLN56692.1"/>
    </source>
</evidence>
<reference evidence="2 3" key="1">
    <citation type="submission" date="2015-03" db="EMBL/GenBank/DDBJ databases">
        <title>Genome sequence of Variovorax paradoxus TBEA6.</title>
        <authorList>
            <person name="Poehlein A."/>
            <person name="Schuldes J."/>
            <person name="Wuebbeler J.H."/>
            <person name="Hiessl S."/>
            <person name="Steinbuechel A."/>
            <person name="Daniel R."/>
        </authorList>
    </citation>
    <scope>NUCLEOTIDE SEQUENCE [LARGE SCALE GENOMIC DNA]</scope>
    <source>
        <strain evidence="2 3">TBEA6</strain>
    </source>
</reference>
<organism evidence="2 3">
    <name type="scientific">Variovorax paradoxus</name>
    <dbReference type="NCBI Taxonomy" id="34073"/>
    <lineage>
        <taxon>Bacteria</taxon>
        <taxon>Pseudomonadati</taxon>
        <taxon>Pseudomonadota</taxon>
        <taxon>Betaproteobacteria</taxon>
        <taxon>Burkholderiales</taxon>
        <taxon>Comamonadaceae</taxon>
        <taxon>Variovorax</taxon>
    </lineage>
</organism>
<feature type="domain" description="ABM" evidence="1">
    <location>
        <begin position="2"/>
        <end position="99"/>
    </location>
</feature>
<dbReference type="EMBL" id="JZWI01000010">
    <property type="protein sequence ID" value="KLN56692.1"/>
    <property type="molecule type" value="Genomic_DNA"/>
</dbReference>
<dbReference type="GO" id="GO:0004497">
    <property type="term" value="F:monooxygenase activity"/>
    <property type="evidence" value="ECO:0007669"/>
    <property type="project" value="UniProtKB-KW"/>
</dbReference>
<dbReference type="Pfam" id="PF03992">
    <property type="entry name" value="ABM"/>
    <property type="match status" value="1"/>
</dbReference>
<dbReference type="PROSITE" id="PS51725">
    <property type="entry name" value="ABM"/>
    <property type="match status" value="1"/>
</dbReference>
<dbReference type="RefSeq" id="WP_047784577.1">
    <property type="nucleotide sequence ID" value="NZ_JZWI01000010.1"/>
</dbReference>
<dbReference type="PANTHER" id="PTHR33336:SF3">
    <property type="entry name" value="ABM DOMAIN-CONTAINING PROTEIN"/>
    <property type="match status" value="1"/>
</dbReference>
<dbReference type="SUPFAM" id="SSF54909">
    <property type="entry name" value="Dimeric alpha+beta barrel"/>
    <property type="match status" value="1"/>
</dbReference>
<gene>
    <name evidence="2" type="primary">ygiN</name>
    <name evidence="2" type="ORF">VPARA_22710</name>
</gene>
<comment type="caution">
    <text evidence="2">The sequence shown here is derived from an EMBL/GenBank/DDBJ whole genome shotgun (WGS) entry which is preliminary data.</text>
</comment>
<dbReference type="AlphaFoldDB" id="A0A0H2M7D5"/>
<sequence length="102" mass="10879">MIHVVAVITAKPGQRARLLEAFADNRAAVLAEEGCIEYGATIDAQGIPASKASFGPDTFVVIEKWEALAHLQAHAVAPHMAAHGAKTKEFVESKLIHVLEPV</sequence>
<proteinExistence type="predicted"/>
<dbReference type="EC" id="1.-.-.-" evidence="2"/>
<dbReference type="Gene3D" id="3.30.70.100">
    <property type="match status" value="1"/>
</dbReference>
<dbReference type="InterPro" id="IPR050744">
    <property type="entry name" value="AI-2_Isomerase_LsrG"/>
</dbReference>
<dbReference type="Proteomes" id="UP000035170">
    <property type="component" value="Unassembled WGS sequence"/>
</dbReference>
<keyword evidence="3" id="KW-1185">Reference proteome</keyword>
<dbReference type="PANTHER" id="PTHR33336">
    <property type="entry name" value="QUINOL MONOOXYGENASE YGIN-RELATED"/>
    <property type="match status" value="1"/>
</dbReference>
<protein>
    <submittedName>
        <fullName evidence="2">Putative quinol monooxygenase YgiN</fullName>
        <ecNumber evidence="2">1.-.-.-</ecNumber>
    </submittedName>
</protein>
<name>A0A0H2M7D5_VARPD</name>
<dbReference type="PATRIC" id="fig|34073.19.peg.2326"/>
<keyword evidence="2" id="KW-0560">Oxidoreductase</keyword>
<dbReference type="InterPro" id="IPR011008">
    <property type="entry name" value="Dimeric_a/b-barrel"/>
</dbReference>
<keyword evidence="2" id="KW-0503">Monooxygenase</keyword>
<dbReference type="GO" id="GO:0005829">
    <property type="term" value="C:cytosol"/>
    <property type="evidence" value="ECO:0007669"/>
    <property type="project" value="TreeGrafter"/>
</dbReference>
<accession>A0A0H2M7D5</accession>
<dbReference type="InterPro" id="IPR007138">
    <property type="entry name" value="ABM_dom"/>
</dbReference>
<evidence type="ECO:0000259" key="1">
    <source>
        <dbReference type="PROSITE" id="PS51725"/>
    </source>
</evidence>